<dbReference type="InterPro" id="IPR045584">
    <property type="entry name" value="Pilin-like"/>
</dbReference>
<accession>X1TIK9</accession>
<dbReference type="EMBL" id="BARW01017771">
    <property type="protein sequence ID" value="GAI91201.1"/>
    <property type="molecule type" value="Genomic_DNA"/>
</dbReference>
<dbReference type="AlphaFoldDB" id="X1TIK9"/>
<gene>
    <name evidence="2" type="ORF">S12H4_30609</name>
</gene>
<evidence type="ECO:0008006" key="3">
    <source>
        <dbReference type="Google" id="ProtNLM"/>
    </source>
</evidence>
<dbReference type="NCBIfam" id="TIGR02532">
    <property type="entry name" value="IV_pilin_GFxxxE"/>
    <property type="match status" value="1"/>
</dbReference>
<keyword evidence="1" id="KW-0812">Transmembrane</keyword>
<proteinExistence type="predicted"/>
<dbReference type="Pfam" id="PF07963">
    <property type="entry name" value="N_methyl"/>
    <property type="match status" value="1"/>
</dbReference>
<reference evidence="2" key="1">
    <citation type="journal article" date="2014" name="Front. Microbiol.">
        <title>High frequency of phylogenetically diverse reductive dehalogenase-homologous genes in deep subseafloor sedimentary metagenomes.</title>
        <authorList>
            <person name="Kawai M."/>
            <person name="Futagami T."/>
            <person name="Toyoda A."/>
            <person name="Takaki Y."/>
            <person name="Nishi S."/>
            <person name="Hori S."/>
            <person name="Arai W."/>
            <person name="Tsubouchi T."/>
            <person name="Morono Y."/>
            <person name="Uchiyama I."/>
            <person name="Ito T."/>
            <person name="Fujiyama A."/>
            <person name="Inagaki F."/>
            <person name="Takami H."/>
        </authorList>
    </citation>
    <scope>NUCLEOTIDE SEQUENCE</scope>
    <source>
        <strain evidence="2">Expedition CK06-06</strain>
    </source>
</reference>
<evidence type="ECO:0000313" key="2">
    <source>
        <dbReference type="EMBL" id="GAI91201.1"/>
    </source>
</evidence>
<keyword evidence="1" id="KW-1133">Transmembrane helix</keyword>
<keyword evidence="1" id="KW-0472">Membrane</keyword>
<evidence type="ECO:0000256" key="1">
    <source>
        <dbReference type="SAM" id="Phobius"/>
    </source>
</evidence>
<sequence length="258" mass="29492">MRIANDFSPTDESIPSGKGGRFAPGFTLIELLVVIAIIALLMAVLMPALQRVKGQAKAIACQSNLKQWGLYFSMYTDDNDGNFHRGWNVGADQDYSWMTVLRPYYIHNQELCCCPTATKPYDEGWQVPLAAWTNYYDEYGSYGINIWITDPLPGREGGEPGEYYWRSRDVSGAANIPLFLDDLWWDTRPHHTDSPPLFEGQRDDWTSNAMKMLCINRHDGFVNSVFADFSSRKVGLKELWTLKWHREYDTNGPWTQAG</sequence>
<dbReference type="SUPFAM" id="SSF54523">
    <property type="entry name" value="Pili subunits"/>
    <property type="match status" value="1"/>
</dbReference>
<dbReference type="Gene3D" id="3.30.700.10">
    <property type="entry name" value="Glycoprotein, Type 4 Pilin"/>
    <property type="match status" value="1"/>
</dbReference>
<protein>
    <recommendedName>
        <fullName evidence="3">Type II secretion system protein GspG C-terminal domain-containing protein</fullName>
    </recommendedName>
</protein>
<organism evidence="2">
    <name type="scientific">marine sediment metagenome</name>
    <dbReference type="NCBI Taxonomy" id="412755"/>
    <lineage>
        <taxon>unclassified sequences</taxon>
        <taxon>metagenomes</taxon>
        <taxon>ecological metagenomes</taxon>
    </lineage>
</organism>
<dbReference type="PANTHER" id="PTHR30093">
    <property type="entry name" value="GENERAL SECRETION PATHWAY PROTEIN G"/>
    <property type="match status" value="1"/>
</dbReference>
<dbReference type="PANTHER" id="PTHR30093:SF2">
    <property type="entry name" value="TYPE II SECRETION SYSTEM PROTEIN H"/>
    <property type="match status" value="1"/>
</dbReference>
<feature type="transmembrane region" description="Helical" evidence="1">
    <location>
        <begin position="26"/>
        <end position="49"/>
    </location>
</feature>
<name>X1TIK9_9ZZZZ</name>
<feature type="non-terminal residue" evidence="2">
    <location>
        <position position="258"/>
    </location>
</feature>
<dbReference type="InterPro" id="IPR012902">
    <property type="entry name" value="N_methyl_site"/>
</dbReference>
<comment type="caution">
    <text evidence="2">The sequence shown here is derived from an EMBL/GenBank/DDBJ whole genome shotgun (WGS) entry which is preliminary data.</text>
</comment>